<reference evidence="2" key="1">
    <citation type="journal article" date="2019" name="Int. J. Syst. Evol. Microbiol.">
        <title>The Global Catalogue of Microorganisms (GCM) 10K type strain sequencing project: providing services to taxonomists for standard genome sequencing and annotation.</title>
        <authorList>
            <consortium name="The Broad Institute Genomics Platform"/>
            <consortium name="The Broad Institute Genome Sequencing Center for Infectious Disease"/>
            <person name="Wu L."/>
            <person name="Ma J."/>
        </authorList>
    </citation>
    <scope>NUCLEOTIDE SEQUENCE [LARGE SCALE GENOMIC DNA]</scope>
    <source>
        <strain evidence="2">KCTC 62164</strain>
    </source>
</reference>
<dbReference type="Gene3D" id="3.40.50.300">
    <property type="entry name" value="P-loop containing nucleotide triphosphate hydrolases"/>
    <property type="match status" value="1"/>
</dbReference>
<dbReference type="EMBL" id="JBHRSL010000004">
    <property type="protein sequence ID" value="MFC3051575.1"/>
    <property type="molecule type" value="Genomic_DNA"/>
</dbReference>
<evidence type="ECO:0000313" key="2">
    <source>
        <dbReference type="Proteomes" id="UP001595444"/>
    </source>
</evidence>
<proteinExistence type="predicted"/>
<dbReference type="SUPFAM" id="SSF52540">
    <property type="entry name" value="P-loop containing nucleoside triphosphate hydrolases"/>
    <property type="match status" value="1"/>
</dbReference>
<dbReference type="InterPro" id="IPR027417">
    <property type="entry name" value="P-loop_NTPase"/>
</dbReference>
<accession>A0ABV7D3Q9</accession>
<protein>
    <submittedName>
        <fullName evidence="1">Sulfotransferase family protein</fullName>
        <ecNumber evidence="1">2.8.2.-</ecNumber>
    </submittedName>
</protein>
<gene>
    <name evidence="1" type="ORF">ACFOKA_06655</name>
</gene>
<comment type="caution">
    <text evidence="1">The sequence shown here is derived from an EMBL/GenBank/DDBJ whole genome shotgun (WGS) entry which is preliminary data.</text>
</comment>
<dbReference type="GO" id="GO:0016740">
    <property type="term" value="F:transferase activity"/>
    <property type="evidence" value="ECO:0007669"/>
    <property type="project" value="UniProtKB-KW"/>
</dbReference>
<dbReference type="Pfam" id="PF13469">
    <property type="entry name" value="Sulfotransfer_3"/>
    <property type="match status" value="1"/>
</dbReference>
<keyword evidence="1" id="KW-0808">Transferase</keyword>
<name>A0ABV7D3Q9_9PROT</name>
<dbReference type="Proteomes" id="UP001595444">
    <property type="component" value="Unassembled WGS sequence"/>
</dbReference>
<evidence type="ECO:0000313" key="1">
    <source>
        <dbReference type="EMBL" id="MFC3051575.1"/>
    </source>
</evidence>
<sequence>MQQPPDLISAARRATSGLSAGDVLNMLASPVIILSAPRSGSTLLFEQLAQHDPFWTIGGESHAVFRAFPHLKAENAELDSMTLTAAHADDATSDAMRRCFLYLLRSQQGVPYLALPPAHRPPAFCFLEKTPRNALNIAFLLKVFPRARFLYLHRDPRQTVSSLIEAWTVGLQTGRFVTFRDLPGWPLPAWCFVLPRGWQNMAGKPLAEIAAFQWAASNLAIMEGLKGLDRSRFTTLAYDQFIRDPKGALASATEALGVQVHGTQAPAAGALPLSRTTLSQPHAEKWRRHEAEIMALMPMLSSVMEQIEAF</sequence>
<organism evidence="1 2">
    <name type="scientific">Kordiimonas pumila</name>
    <dbReference type="NCBI Taxonomy" id="2161677"/>
    <lineage>
        <taxon>Bacteria</taxon>
        <taxon>Pseudomonadati</taxon>
        <taxon>Pseudomonadota</taxon>
        <taxon>Alphaproteobacteria</taxon>
        <taxon>Kordiimonadales</taxon>
        <taxon>Kordiimonadaceae</taxon>
        <taxon>Kordiimonas</taxon>
    </lineage>
</organism>
<dbReference type="EC" id="2.8.2.-" evidence="1"/>
<keyword evidence="2" id="KW-1185">Reference proteome</keyword>
<dbReference type="RefSeq" id="WP_194215056.1">
    <property type="nucleotide sequence ID" value="NZ_CP061205.1"/>
</dbReference>